<dbReference type="RefSeq" id="WP_129033928.1">
    <property type="nucleotide sequence ID" value="NZ_AP026806.1"/>
</dbReference>
<name>A0ABC8ECJ7_CLOTA</name>
<gene>
    <name evidence="1" type="ORF">K234311028_09220</name>
</gene>
<accession>A0ABC8ECJ7</accession>
<sequence>MNRLWMIIKMLEENGGIRNMFLHRNYYSGELELNIEFKNDKIDEDILLDNIDEVDSCAFWE</sequence>
<protein>
    <submittedName>
        <fullName evidence="1">Uncharacterized protein</fullName>
    </submittedName>
</protein>
<proteinExistence type="predicted"/>
<dbReference type="EMBL" id="AP026818">
    <property type="protein sequence ID" value="BDR80676.1"/>
    <property type="molecule type" value="Genomic_DNA"/>
</dbReference>
<evidence type="ECO:0000313" key="1">
    <source>
        <dbReference type="EMBL" id="BDR80676.1"/>
    </source>
</evidence>
<organism evidence="1 2">
    <name type="scientific">Clostridium tetani</name>
    <dbReference type="NCBI Taxonomy" id="1513"/>
    <lineage>
        <taxon>Bacteria</taxon>
        <taxon>Bacillati</taxon>
        <taxon>Bacillota</taxon>
        <taxon>Clostridia</taxon>
        <taxon>Eubacteriales</taxon>
        <taxon>Clostridiaceae</taxon>
        <taxon>Clostridium</taxon>
    </lineage>
</organism>
<dbReference type="AlphaFoldDB" id="A0ABC8ECJ7"/>
<dbReference type="Proteomes" id="UP001321763">
    <property type="component" value="Chromosome"/>
</dbReference>
<evidence type="ECO:0000313" key="2">
    <source>
        <dbReference type="Proteomes" id="UP001321763"/>
    </source>
</evidence>
<reference evidence="1 2" key="1">
    <citation type="submission" date="2022-09" db="EMBL/GenBank/DDBJ databases">
        <title>complete genome sequences of Clostridium tetani str. KHSU-234311-028 isolated from soil.</title>
        <authorList>
            <person name="Sekizuka T."/>
            <person name="Shitada C."/>
            <person name="Takahashi M."/>
            <person name="Kuroda M."/>
        </authorList>
    </citation>
    <scope>NUCLEOTIDE SEQUENCE [LARGE SCALE GENOMIC DNA]</scope>
    <source>
        <strain evidence="1 2">KHSU-234311-028</strain>
    </source>
</reference>